<feature type="compositionally biased region" description="Polar residues" evidence="1">
    <location>
        <begin position="445"/>
        <end position="457"/>
    </location>
</feature>
<feature type="compositionally biased region" description="Low complexity" evidence="1">
    <location>
        <begin position="270"/>
        <end position="404"/>
    </location>
</feature>
<dbReference type="Pfam" id="PF01822">
    <property type="entry name" value="WSC"/>
    <property type="match status" value="1"/>
</dbReference>
<evidence type="ECO:0000256" key="2">
    <source>
        <dbReference type="SAM" id="SignalP"/>
    </source>
</evidence>
<evidence type="ECO:0000313" key="5">
    <source>
        <dbReference type="Proteomes" id="UP001152024"/>
    </source>
</evidence>
<feature type="region of interest" description="Disordered" evidence="1">
    <location>
        <begin position="761"/>
        <end position="885"/>
    </location>
</feature>
<feature type="compositionally biased region" description="Low complexity" evidence="1">
    <location>
        <begin position="431"/>
        <end position="444"/>
    </location>
</feature>
<keyword evidence="2" id="KW-0732">Signal</keyword>
<dbReference type="EMBL" id="JAOQBH010000017">
    <property type="protein sequence ID" value="KAJ4123174.1"/>
    <property type="molecule type" value="Genomic_DNA"/>
</dbReference>
<keyword evidence="5" id="KW-1185">Reference proteome</keyword>
<comment type="caution">
    <text evidence="4">The sequence shown here is derived from an EMBL/GenBank/DDBJ whole genome shotgun (WGS) entry which is preliminary data.</text>
</comment>
<organism evidence="4 5">
    <name type="scientific">Fusarium equiseti</name>
    <name type="common">Fusarium scirpi</name>
    <dbReference type="NCBI Taxonomy" id="61235"/>
    <lineage>
        <taxon>Eukaryota</taxon>
        <taxon>Fungi</taxon>
        <taxon>Dikarya</taxon>
        <taxon>Ascomycota</taxon>
        <taxon>Pezizomycotina</taxon>
        <taxon>Sordariomycetes</taxon>
        <taxon>Hypocreomycetidae</taxon>
        <taxon>Hypocreales</taxon>
        <taxon>Nectriaceae</taxon>
        <taxon>Fusarium</taxon>
        <taxon>Fusarium incarnatum-equiseti species complex</taxon>
    </lineage>
</organism>
<sequence>MKSPGAILVLWALLLPRCLGITVDTSDPEAALVTGPGVEVISSSFLGNQGSIGVFNEGPFGIGSGVIVSSGFVQDAVPGGFANSDVGTGGSAFCGGANFVDAAVWTVQVEVQNGYNGVLVEFIAATADENREADPIAIWLDGVQYALDSSGQQITASSSYFQQPIVIPQPDNDLQFNIAAPPLLLGIPAVAGPHTLVFAACDANDPYLDTGLLFKIQGCEECDEDIKINYATSTITVAAGAATSTTETIKASGTFSGTFLVTVQAAPYTSTTEADTTTTTAEQTTATTATAEPTTTADTTEVTSGSQTSTDTTSVDSSSTTENEADSTTTTDTTGTTVLTSEQSTVTSDTGIATTTYATSSADSETSTDTETIISTTSDIETGDTADSTTISSSTFDTTSNDVTGTSTITQSDETVATNGPTSVVSTNTDTESVSDSQSTRSSTNIEPSFTSGTTVVTDAEESTRQVDKSAMTASSDVEQPSATPSGAAFNLPFIGEYAYFGCLGSMAGYPTFKEVLTDDEDMTTEKCVSLAAGSKYIGVYQRSCYAANSLSGSMRVPDASCDLLCPGDTELFCGGTTSVTRRRRDISSNILLTLYAREDASSSLTAGVPTSASADDLSTGVAAGESGTSLVAEPISSTEDVLQPTASETETTKARLPVGYPTAGPGYMPTMRWTKGYNITKTMAAPATTVTTVIYTTVDRDHPDQLVTTEVAVTIGYTPCNCADQILPPIAMTTVMAPCNSCGPRGESNVWLTVPAAACESDRPNRRPDMKVDSHDVGPQYKAPVNPAPKLQPSAKSDSNPKSPESYQDTDNHWPHQQDSEHYTNPYRDQFQPSEVDSHRPTMHPEIPFKPQDIPSGTDQVVPVEPPRPSSFTTTEKDRNTKVSGPYTASATEMDFESPNMPVVVSEGIKSVLDISCLLVILSGTVLHLIC</sequence>
<reference evidence="4" key="1">
    <citation type="submission" date="2022-09" db="EMBL/GenBank/DDBJ databases">
        <title>Fusarium specimens isolated from Avocado Roots.</title>
        <authorList>
            <person name="Stajich J."/>
            <person name="Roper C."/>
            <person name="Heimlech-Rivalta G."/>
        </authorList>
    </citation>
    <scope>NUCLEOTIDE SEQUENCE</scope>
    <source>
        <strain evidence="4">CF00095</strain>
    </source>
</reference>
<feature type="domain" description="WSC" evidence="3">
    <location>
        <begin position="500"/>
        <end position="576"/>
    </location>
</feature>
<evidence type="ECO:0000259" key="3">
    <source>
        <dbReference type="Pfam" id="PF01822"/>
    </source>
</evidence>
<feature type="compositionally biased region" description="Polar residues" evidence="1">
    <location>
        <begin position="795"/>
        <end position="810"/>
    </location>
</feature>
<evidence type="ECO:0000256" key="1">
    <source>
        <dbReference type="SAM" id="MobiDB-lite"/>
    </source>
</evidence>
<feature type="compositionally biased region" description="Basic and acidic residues" evidence="1">
    <location>
        <begin position="761"/>
        <end position="777"/>
    </location>
</feature>
<feature type="region of interest" description="Disordered" evidence="1">
    <location>
        <begin position="270"/>
        <end position="483"/>
    </location>
</feature>
<feature type="signal peptide" evidence="2">
    <location>
        <begin position="1"/>
        <end position="20"/>
    </location>
</feature>
<accession>A0ABQ8R1N3</accession>
<feature type="compositionally biased region" description="Basic and acidic residues" evidence="1">
    <location>
        <begin position="811"/>
        <end position="823"/>
    </location>
</feature>
<protein>
    <recommendedName>
        <fullName evidence="3">WSC domain-containing protein</fullName>
    </recommendedName>
</protein>
<gene>
    <name evidence="4" type="ORF">NW768_009702</name>
</gene>
<dbReference type="Proteomes" id="UP001152024">
    <property type="component" value="Unassembled WGS sequence"/>
</dbReference>
<feature type="compositionally biased region" description="Polar residues" evidence="1">
    <location>
        <begin position="405"/>
        <end position="430"/>
    </location>
</feature>
<dbReference type="InterPro" id="IPR002889">
    <property type="entry name" value="WSC_carb-bd"/>
</dbReference>
<proteinExistence type="predicted"/>
<name>A0ABQ8R1N3_FUSEQ</name>
<feature type="compositionally biased region" description="Polar residues" evidence="1">
    <location>
        <begin position="472"/>
        <end position="483"/>
    </location>
</feature>
<feature type="chain" id="PRO_5046106147" description="WSC domain-containing protein" evidence="2">
    <location>
        <begin position="21"/>
        <end position="932"/>
    </location>
</feature>
<evidence type="ECO:0000313" key="4">
    <source>
        <dbReference type="EMBL" id="KAJ4123174.1"/>
    </source>
</evidence>